<dbReference type="AlphaFoldDB" id="A0A2P2JKH5"/>
<organism evidence="1">
    <name type="scientific">Rhizophora mucronata</name>
    <name type="common">Asiatic mangrove</name>
    <dbReference type="NCBI Taxonomy" id="61149"/>
    <lineage>
        <taxon>Eukaryota</taxon>
        <taxon>Viridiplantae</taxon>
        <taxon>Streptophyta</taxon>
        <taxon>Embryophyta</taxon>
        <taxon>Tracheophyta</taxon>
        <taxon>Spermatophyta</taxon>
        <taxon>Magnoliopsida</taxon>
        <taxon>eudicotyledons</taxon>
        <taxon>Gunneridae</taxon>
        <taxon>Pentapetalae</taxon>
        <taxon>rosids</taxon>
        <taxon>fabids</taxon>
        <taxon>Malpighiales</taxon>
        <taxon>Rhizophoraceae</taxon>
        <taxon>Rhizophora</taxon>
    </lineage>
</organism>
<protein>
    <submittedName>
        <fullName evidence="1">Uncharacterized protein</fullName>
    </submittedName>
</protein>
<accession>A0A2P2JKH5</accession>
<evidence type="ECO:0000313" key="1">
    <source>
        <dbReference type="EMBL" id="MBW93955.1"/>
    </source>
</evidence>
<name>A0A2P2JKH5_RHIMU</name>
<proteinExistence type="predicted"/>
<reference evidence="1" key="1">
    <citation type="submission" date="2018-02" db="EMBL/GenBank/DDBJ databases">
        <title>Rhizophora mucronata_Transcriptome.</title>
        <authorList>
            <person name="Meera S.P."/>
            <person name="Sreeshan A."/>
            <person name="Augustine A."/>
        </authorList>
    </citation>
    <scope>NUCLEOTIDE SEQUENCE</scope>
    <source>
        <tissue evidence="1">Leaf</tissue>
    </source>
</reference>
<dbReference type="EMBL" id="GGEC01013472">
    <property type="protein sequence ID" value="MBW93955.1"/>
    <property type="molecule type" value="Transcribed_RNA"/>
</dbReference>
<sequence length="89" mass="9551">MPGPPSGMASCGRVGSLIGVMSPKSLAKVLRLVDTEIRLPLDGGARLSFQQSQQCLKNQIKQIIQYNKQKCAAKNSPKTSVLSFPHSPS</sequence>